<dbReference type="Proteomes" id="UP000566819">
    <property type="component" value="Unassembled WGS sequence"/>
</dbReference>
<evidence type="ECO:0000313" key="1">
    <source>
        <dbReference type="EMBL" id="KAF4630104.1"/>
    </source>
</evidence>
<reference evidence="1 2" key="1">
    <citation type="submission" date="2020-03" db="EMBL/GenBank/DDBJ databases">
        <title>Draft Genome Sequence of Cudoniella acicularis.</title>
        <authorList>
            <person name="Buettner E."/>
            <person name="Kellner H."/>
        </authorList>
    </citation>
    <scope>NUCLEOTIDE SEQUENCE [LARGE SCALE GENOMIC DNA]</scope>
    <source>
        <strain evidence="1 2">DSM 108380</strain>
    </source>
</reference>
<evidence type="ECO:0000313" key="2">
    <source>
        <dbReference type="Proteomes" id="UP000566819"/>
    </source>
</evidence>
<dbReference type="EMBL" id="JAAMPI010000589">
    <property type="protein sequence ID" value="KAF4630104.1"/>
    <property type="molecule type" value="Genomic_DNA"/>
</dbReference>
<name>A0A8H4W3Z2_9HELO</name>
<sequence>MDAKDLVDYYRGLSNQAYSLARQGRKEEALKIAYEILTEDDVGLYRRAVVHLLISKIANPEDADLKGHATHSFVCIQKLRENTIYDDMIEDAAASIEAQALERICETEKLRTSALKDGEGDVEQVEASDVVMEEEKIKNGEVVGLGLLVDGTEVLGEDVRYNAA</sequence>
<protein>
    <submittedName>
        <fullName evidence="1">Uncharacterized protein</fullName>
    </submittedName>
</protein>
<dbReference type="AlphaFoldDB" id="A0A8H4W3Z2"/>
<accession>A0A8H4W3Z2</accession>
<comment type="caution">
    <text evidence="1">The sequence shown here is derived from an EMBL/GenBank/DDBJ whole genome shotgun (WGS) entry which is preliminary data.</text>
</comment>
<proteinExistence type="predicted"/>
<keyword evidence="2" id="KW-1185">Reference proteome</keyword>
<gene>
    <name evidence="1" type="ORF">G7Y89_g8034</name>
</gene>
<organism evidence="1 2">
    <name type="scientific">Cudoniella acicularis</name>
    <dbReference type="NCBI Taxonomy" id="354080"/>
    <lineage>
        <taxon>Eukaryota</taxon>
        <taxon>Fungi</taxon>
        <taxon>Dikarya</taxon>
        <taxon>Ascomycota</taxon>
        <taxon>Pezizomycotina</taxon>
        <taxon>Leotiomycetes</taxon>
        <taxon>Helotiales</taxon>
        <taxon>Tricladiaceae</taxon>
        <taxon>Cudoniella</taxon>
    </lineage>
</organism>
<dbReference type="OrthoDB" id="4121087at2759"/>